<evidence type="ECO:0000313" key="6">
    <source>
        <dbReference type="Proteomes" id="UP000576087"/>
    </source>
</evidence>
<dbReference type="Proteomes" id="UP000520770">
    <property type="component" value="Unassembled WGS sequence"/>
</dbReference>
<organism evidence="3 6">
    <name type="scientific">Aliirhizobium cellulosilyticum</name>
    <dbReference type="NCBI Taxonomy" id="393664"/>
    <lineage>
        <taxon>Bacteria</taxon>
        <taxon>Pseudomonadati</taxon>
        <taxon>Pseudomonadota</taxon>
        <taxon>Alphaproteobacteria</taxon>
        <taxon>Hyphomicrobiales</taxon>
        <taxon>Rhizobiaceae</taxon>
        <taxon>Aliirhizobium</taxon>
    </lineage>
</organism>
<dbReference type="EMBL" id="JACIHM010000001">
    <property type="protein sequence ID" value="MBB4444345.1"/>
    <property type="molecule type" value="Genomic_DNA"/>
</dbReference>
<keyword evidence="5" id="KW-1185">Reference proteome</keyword>
<reference evidence="4 5" key="1">
    <citation type="submission" date="2020-08" db="EMBL/GenBank/DDBJ databases">
        <title>Genomic Encyclopedia of Type Strains, Phase IV (KMG-V): Genome sequencing to study the core and pangenomes of soil and plant-associated prokaryotes.</title>
        <authorList>
            <person name="Whitman W."/>
        </authorList>
    </citation>
    <scope>NUCLEOTIDE SEQUENCE [LARGE SCALE GENOMIC DNA]</scope>
    <source>
        <strain evidence="2 5">SEMIA 444</strain>
        <strain evidence="1 4">SEMIA 448</strain>
        <strain evidence="3 6">SEMIA 452</strain>
    </source>
</reference>
<comment type="caution">
    <text evidence="3">The sequence shown here is derived from an EMBL/GenBank/DDBJ whole genome shotgun (WGS) entry which is preliminary data.</text>
</comment>
<sequence length="200" mass="21411">MSAISDYASLLIDAGEYAGANDIANVFPRLVALAEAKFNRVLRVAEMETVGTVTLIDGNADLPADFLEARLVTAPDGSGLSAWSLSELNRRFGTYGGIPAGYSVVGGSLRVRPTSSETVSLEYYAKIPPLTPANPTNWLLEKAPDAYLYGLVEEIAIWKKDVDGVQAGRTLKELALRGLSLQDERARWGNAQVVIGGLTP</sequence>
<dbReference type="EMBL" id="JACIGY010000001">
    <property type="protein sequence ID" value="MBB4409658.1"/>
    <property type="molecule type" value="Genomic_DNA"/>
</dbReference>
<accession>A0A7W6UU79</accession>
<dbReference type="Proteomes" id="UP000576087">
    <property type="component" value="Unassembled WGS sequence"/>
</dbReference>
<dbReference type="EMBL" id="JACIGW010000001">
    <property type="protein sequence ID" value="MBB4347948.1"/>
    <property type="molecule type" value="Genomic_DNA"/>
</dbReference>
<name>A0A7W6UU79_9HYPH</name>
<dbReference type="RefSeq" id="WP_183821975.1">
    <property type="nucleotide sequence ID" value="NZ_JACIGW010000001.1"/>
</dbReference>
<dbReference type="AlphaFoldDB" id="A0A7W6UU79"/>
<evidence type="ECO:0000313" key="2">
    <source>
        <dbReference type="EMBL" id="MBB4409658.1"/>
    </source>
</evidence>
<evidence type="ECO:0000313" key="5">
    <source>
        <dbReference type="Proteomes" id="UP000524535"/>
    </source>
</evidence>
<evidence type="ECO:0000313" key="1">
    <source>
        <dbReference type="EMBL" id="MBB4347948.1"/>
    </source>
</evidence>
<evidence type="ECO:0000313" key="3">
    <source>
        <dbReference type="EMBL" id="MBB4444345.1"/>
    </source>
</evidence>
<dbReference type="Proteomes" id="UP000524535">
    <property type="component" value="Unassembled WGS sequence"/>
</dbReference>
<proteinExistence type="predicted"/>
<gene>
    <name evidence="2" type="ORF">GGE31_000129</name>
    <name evidence="1" type="ORF">GGE33_001656</name>
    <name evidence="3" type="ORF">GGE35_000127</name>
</gene>
<dbReference type="InterPro" id="IPR056209">
    <property type="entry name" value="SU10_adaptor"/>
</dbReference>
<evidence type="ECO:0000313" key="4">
    <source>
        <dbReference type="Proteomes" id="UP000520770"/>
    </source>
</evidence>
<protein>
    <submittedName>
        <fullName evidence="3">Uncharacterized protein</fullName>
    </submittedName>
</protein>
<dbReference type="Pfam" id="PF24175">
    <property type="entry name" value="SU10_adaptor"/>
    <property type="match status" value="1"/>
</dbReference>